<comment type="caution">
    <text evidence="1">The sequence shown here is derived from an EMBL/GenBank/DDBJ whole genome shotgun (WGS) entry which is preliminary data.</text>
</comment>
<evidence type="ECO:0008006" key="3">
    <source>
        <dbReference type="Google" id="ProtNLM"/>
    </source>
</evidence>
<protein>
    <recommendedName>
        <fullName evidence="3">Lipoprotein</fullName>
    </recommendedName>
</protein>
<dbReference type="PROSITE" id="PS51257">
    <property type="entry name" value="PROKAR_LIPOPROTEIN"/>
    <property type="match status" value="1"/>
</dbReference>
<organism evidence="1 2">
    <name type="scientific">Roseivirga ehrenbergii (strain DSM 102268 / JCM 13514 / KCTC 12282 / NCIMB 14502 / KMM 6017)</name>
    <dbReference type="NCBI Taxonomy" id="279360"/>
    <lineage>
        <taxon>Bacteria</taxon>
        <taxon>Pseudomonadati</taxon>
        <taxon>Bacteroidota</taxon>
        <taxon>Cytophagia</taxon>
        <taxon>Cytophagales</taxon>
        <taxon>Roseivirgaceae</taxon>
        <taxon>Roseivirga</taxon>
    </lineage>
</organism>
<keyword evidence="2" id="KW-1185">Reference proteome</keyword>
<gene>
    <name evidence="1" type="ORF">MB14_12550</name>
</gene>
<accession>A0A150XRP1</accession>
<evidence type="ECO:0000313" key="1">
    <source>
        <dbReference type="EMBL" id="KYG81419.1"/>
    </source>
</evidence>
<name>A0A150XRP1_ROSEK</name>
<dbReference type="RefSeq" id="WP_062588319.1">
    <property type="nucleotide sequence ID" value="NZ_LQZQ01000002.1"/>
</dbReference>
<dbReference type="AlphaFoldDB" id="A0A150XRP1"/>
<dbReference type="EMBL" id="LQZQ01000002">
    <property type="protein sequence ID" value="KYG81419.1"/>
    <property type="molecule type" value="Genomic_DNA"/>
</dbReference>
<dbReference type="OrthoDB" id="9912509at2"/>
<dbReference type="Proteomes" id="UP000075583">
    <property type="component" value="Unassembled WGS sequence"/>
</dbReference>
<proteinExistence type="predicted"/>
<evidence type="ECO:0000313" key="2">
    <source>
        <dbReference type="Proteomes" id="UP000075583"/>
    </source>
</evidence>
<reference evidence="1" key="1">
    <citation type="submission" date="2016-01" db="EMBL/GenBank/DDBJ databases">
        <title>Genome sequencing of Roseivirga ehrenbergii KMM 6017.</title>
        <authorList>
            <person name="Selvaratnam C."/>
            <person name="Thevarajoo S."/>
            <person name="Goh K.M."/>
            <person name="Ee R."/>
            <person name="Chan K.-G."/>
            <person name="Chong C.S."/>
        </authorList>
    </citation>
    <scope>NUCLEOTIDE SEQUENCE [LARGE SCALE GENOMIC DNA]</scope>
    <source>
        <strain evidence="1">KMM 6017</strain>
    </source>
</reference>
<sequence>MKKGELFLLGIILWFQACGTKTEQSTGEFQLTKEEQTILKLGIEPLLYADIETEKPRLLSDYLLVGTISDFSSVYSSDDSVGKLSSLFIKENQAILNQSVVFDHIPSVQTIDKKKLDSLGATVDRKDFWYNFHENWFPTKAGYIEVSKPIVNDDRTFFYFFHTESGKSGRLMRVWMIKNSEAWQIEKSEVIWTF</sequence>